<sequence>MTWTCKESRYSRRRKYNSQANYPLQAFRNAKISHGFKYYWEQLLIAQRWIPRDQRLNATKECTRLGQQFSNNVTNIDITSENNEYQFKWLQPFVDNELGETTNEVFINEMLFYGKVWSIAHTAVNKCVLHHDHEFVSLIKDYLNRVHIREDELIEQQETSTHTLSNLEGTTLVNSRKMVGKGRSKAASHKNTMNITLQEVDNILADFVRSQTIT</sequence>
<name>A0A397V5N5_9GLOM</name>
<organism evidence="1 2">
    <name type="scientific">Gigaspora rosea</name>
    <dbReference type="NCBI Taxonomy" id="44941"/>
    <lineage>
        <taxon>Eukaryota</taxon>
        <taxon>Fungi</taxon>
        <taxon>Fungi incertae sedis</taxon>
        <taxon>Mucoromycota</taxon>
        <taxon>Glomeromycotina</taxon>
        <taxon>Glomeromycetes</taxon>
        <taxon>Diversisporales</taxon>
        <taxon>Gigasporaceae</taxon>
        <taxon>Gigaspora</taxon>
    </lineage>
</organism>
<dbReference type="Proteomes" id="UP000266673">
    <property type="component" value="Unassembled WGS sequence"/>
</dbReference>
<keyword evidence="2" id="KW-1185">Reference proteome</keyword>
<dbReference type="AlphaFoldDB" id="A0A397V5N5"/>
<dbReference type="EMBL" id="QKWP01000583">
    <property type="protein sequence ID" value="RIB17770.1"/>
    <property type="molecule type" value="Genomic_DNA"/>
</dbReference>
<proteinExistence type="predicted"/>
<reference evidence="1 2" key="1">
    <citation type="submission" date="2018-06" db="EMBL/GenBank/DDBJ databases">
        <title>Comparative genomics reveals the genomic features of Rhizophagus irregularis, R. cerebriforme, R. diaphanum and Gigaspora rosea, and their symbiotic lifestyle signature.</title>
        <authorList>
            <person name="Morin E."/>
            <person name="San Clemente H."/>
            <person name="Chen E.C.H."/>
            <person name="De La Providencia I."/>
            <person name="Hainaut M."/>
            <person name="Kuo A."/>
            <person name="Kohler A."/>
            <person name="Murat C."/>
            <person name="Tang N."/>
            <person name="Roy S."/>
            <person name="Loubradou J."/>
            <person name="Henrissat B."/>
            <person name="Grigoriev I.V."/>
            <person name="Corradi N."/>
            <person name="Roux C."/>
            <person name="Martin F.M."/>
        </authorList>
    </citation>
    <scope>NUCLEOTIDE SEQUENCE [LARGE SCALE GENOMIC DNA]</scope>
    <source>
        <strain evidence="1 2">DAOM 194757</strain>
    </source>
</reference>
<gene>
    <name evidence="1" type="ORF">C2G38_2037451</name>
</gene>
<comment type="caution">
    <text evidence="1">The sequence shown here is derived from an EMBL/GenBank/DDBJ whole genome shotgun (WGS) entry which is preliminary data.</text>
</comment>
<accession>A0A397V5N5</accession>
<evidence type="ECO:0000313" key="2">
    <source>
        <dbReference type="Proteomes" id="UP000266673"/>
    </source>
</evidence>
<evidence type="ECO:0000313" key="1">
    <source>
        <dbReference type="EMBL" id="RIB17770.1"/>
    </source>
</evidence>
<protein>
    <submittedName>
        <fullName evidence="1">Uncharacterized protein</fullName>
    </submittedName>
</protein>